<evidence type="ECO:0000313" key="1">
    <source>
        <dbReference type="EMBL" id="XDJ50154.1"/>
    </source>
</evidence>
<reference evidence="1" key="1">
    <citation type="submission" date="2024-05" db="EMBL/GenBank/DDBJ databases">
        <authorList>
            <person name="Luo Y.-C."/>
            <person name="Nicholds J."/>
            <person name="Mortimer T."/>
            <person name="Maboni G."/>
        </authorList>
    </citation>
    <scope>NUCLEOTIDE SEQUENCE</scope>
    <source>
        <strain evidence="1">151108</strain>
    </source>
</reference>
<organism evidence="1">
    <name type="scientific">Castellaniella ginsengisoli</name>
    <dbReference type="NCBI Taxonomy" id="546114"/>
    <lineage>
        <taxon>Bacteria</taxon>
        <taxon>Pseudomonadati</taxon>
        <taxon>Pseudomonadota</taxon>
        <taxon>Betaproteobacteria</taxon>
        <taxon>Burkholderiales</taxon>
        <taxon>Alcaligenaceae</taxon>
        <taxon>Castellaniella</taxon>
    </lineage>
</organism>
<dbReference type="InterPro" id="IPR011067">
    <property type="entry name" value="Plasmid_toxin/cell-grow_inhib"/>
</dbReference>
<protein>
    <submittedName>
        <fullName evidence="1">Type II toxin-antitoxin system PemK/MazF family toxin</fullName>
    </submittedName>
</protein>
<dbReference type="GO" id="GO:0003677">
    <property type="term" value="F:DNA binding"/>
    <property type="evidence" value="ECO:0007669"/>
    <property type="project" value="InterPro"/>
</dbReference>
<dbReference type="AlphaFoldDB" id="A0AB39D7Y0"/>
<accession>A0AB39D7Y0</accession>
<name>A0AB39D7Y0_9BURK</name>
<sequence>MVDQAKKDGALKLYLKTGEVVICNYDTGFIAPEMVKTRPVVVISKSSTHWRGLCTVVPLSTTPPEKVEAWHVSMQNVLRRLYPYSHPFGQAQEMWAKCDMIATVSFCRITRPHNKQDERRVYAPVRLSEADLDAVFVGVRSYLPSAK</sequence>
<dbReference type="EMBL" id="CP158255">
    <property type="protein sequence ID" value="XDJ50154.1"/>
    <property type="molecule type" value="Genomic_DNA"/>
</dbReference>
<dbReference type="Gene3D" id="2.30.30.110">
    <property type="match status" value="1"/>
</dbReference>
<dbReference type="InterPro" id="IPR003477">
    <property type="entry name" value="PemK-like"/>
</dbReference>
<dbReference type="Pfam" id="PF02452">
    <property type="entry name" value="PemK_toxin"/>
    <property type="match status" value="1"/>
</dbReference>
<dbReference type="SUPFAM" id="SSF50118">
    <property type="entry name" value="Cell growth inhibitor/plasmid maintenance toxic component"/>
    <property type="match status" value="1"/>
</dbReference>
<dbReference type="RefSeq" id="WP_368646938.1">
    <property type="nucleotide sequence ID" value="NZ_CP158255.1"/>
</dbReference>
<proteinExistence type="predicted"/>
<gene>
    <name evidence="1" type="ORF">ABRZ09_13240</name>
</gene>